<protein>
    <submittedName>
        <fullName evidence="2">Uncharacterized protein</fullName>
    </submittedName>
</protein>
<dbReference type="AlphaFoldDB" id="A0A498LMC5"/>
<evidence type="ECO:0000256" key="1">
    <source>
        <dbReference type="SAM" id="MobiDB-lite"/>
    </source>
</evidence>
<evidence type="ECO:0000313" key="2">
    <source>
        <dbReference type="EMBL" id="RXN09201.1"/>
    </source>
</evidence>
<gene>
    <name evidence="2" type="ORF">ROHU_031515</name>
</gene>
<comment type="caution">
    <text evidence="2">The sequence shown here is derived from an EMBL/GenBank/DDBJ whole genome shotgun (WGS) entry which is preliminary data.</text>
</comment>
<keyword evidence="3" id="KW-1185">Reference proteome</keyword>
<dbReference type="Proteomes" id="UP000290572">
    <property type="component" value="Unassembled WGS sequence"/>
</dbReference>
<feature type="compositionally biased region" description="Polar residues" evidence="1">
    <location>
        <begin position="103"/>
        <end position="112"/>
    </location>
</feature>
<reference evidence="2 3" key="1">
    <citation type="submission" date="2018-03" db="EMBL/GenBank/DDBJ databases">
        <title>Draft genome sequence of Rohu Carp (Labeo rohita).</title>
        <authorList>
            <person name="Das P."/>
            <person name="Kushwaha B."/>
            <person name="Joshi C.G."/>
            <person name="Kumar D."/>
            <person name="Nagpure N.S."/>
            <person name="Sahoo L."/>
            <person name="Das S.P."/>
            <person name="Bit A."/>
            <person name="Patnaik S."/>
            <person name="Meher P.K."/>
            <person name="Jayasankar P."/>
            <person name="Koringa P.G."/>
            <person name="Patel N.V."/>
            <person name="Hinsu A.T."/>
            <person name="Kumar R."/>
            <person name="Pandey M."/>
            <person name="Agarwal S."/>
            <person name="Srivastava S."/>
            <person name="Singh M."/>
            <person name="Iquebal M.A."/>
            <person name="Jaiswal S."/>
            <person name="Angadi U.B."/>
            <person name="Kumar N."/>
            <person name="Raza M."/>
            <person name="Shah T.M."/>
            <person name="Rai A."/>
            <person name="Jena J.K."/>
        </authorList>
    </citation>
    <scope>NUCLEOTIDE SEQUENCE [LARGE SCALE GENOMIC DNA]</scope>
    <source>
        <strain evidence="2">DASCIFA01</strain>
        <tissue evidence="2">Testis</tissue>
    </source>
</reference>
<proteinExistence type="predicted"/>
<accession>A0A498LMC5</accession>
<evidence type="ECO:0000313" key="3">
    <source>
        <dbReference type="Proteomes" id="UP000290572"/>
    </source>
</evidence>
<sequence length="131" mass="14512">MQTHKKPSCLEALGACQYRSQACRGNGIYKNKPGMLNTRQSEDRQNRARLDSDGFYLIICTTTPATVMVTTKPSYFLKKLLNSLADICQGSQDQRWQPDDHSSTGLTGNIPGQSERGIGAFRKVPSDSRSL</sequence>
<organism evidence="2 3">
    <name type="scientific">Labeo rohita</name>
    <name type="common">Indian major carp</name>
    <name type="synonym">Cyprinus rohita</name>
    <dbReference type="NCBI Taxonomy" id="84645"/>
    <lineage>
        <taxon>Eukaryota</taxon>
        <taxon>Metazoa</taxon>
        <taxon>Chordata</taxon>
        <taxon>Craniata</taxon>
        <taxon>Vertebrata</taxon>
        <taxon>Euteleostomi</taxon>
        <taxon>Actinopterygii</taxon>
        <taxon>Neopterygii</taxon>
        <taxon>Teleostei</taxon>
        <taxon>Ostariophysi</taxon>
        <taxon>Cypriniformes</taxon>
        <taxon>Cyprinidae</taxon>
        <taxon>Labeoninae</taxon>
        <taxon>Labeonini</taxon>
        <taxon>Labeo</taxon>
    </lineage>
</organism>
<dbReference type="EMBL" id="QBIY01013292">
    <property type="protein sequence ID" value="RXN09201.1"/>
    <property type="molecule type" value="Genomic_DNA"/>
</dbReference>
<name>A0A498LMC5_LABRO</name>
<feature type="region of interest" description="Disordered" evidence="1">
    <location>
        <begin position="92"/>
        <end position="131"/>
    </location>
</feature>